<dbReference type="GO" id="GO:0016747">
    <property type="term" value="F:acyltransferase activity, transferring groups other than amino-acyl groups"/>
    <property type="evidence" value="ECO:0007669"/>
    <property type="project" value="InterPro"/>
</dbReference>
<dbReference type="Gene3D" id="3.40.630.30">
    <property type="match status" value="1"/>
</dbReference>
<organism evidence="3 4">
    <name type="scientific">Amycolatopsis carbonis</name>
    <dbReference type="NCBI Taxonomy" id="715471"/>
    <lineage>
        <taxon>Bacteria</taxon>
        <taxon>Bacillati</taxon>
        <taxon>Actinomycetota</taxon>
        <taxon>Actinomycetes</taxon>
        <taxon>Pseudonocardiales</taxon>
        <taxon>Pseudonocardiaceae</taxon>
        <taxon>Amycolatopsis</taxon>
    </lineage>
</organism>
<dbReference type="InterPro" id="IPR045057">
    <property type="entry name" value="Gcn5-rel_NAT"/>
</dbReference>
<dbReference type="PROSITE" id="PS51729">
    <property type="entry name" value="GNAT_YJDJ"/>
    <property type="match status" value="1"/>
</dbReference>
<reference evidence="3 4" key="1">
    <citation type="submission" date="2023-06" db="EMBL/GenBank/DDBJ databases">
        <authorList>
            <person name="Oyuntsetseg B."/>
            <person name="Kim S.B."/>
        </authorList>
    </citation>
    <scope>NUCLEOTIDE SEQUENCE [LARGE SCALE GENOMIC DNA]</scope>
    <source>
        <strain evidence="3 4">2-15</strain>
    </source>
</reference>
<feature type="domain" description="N-acetyltransferase" evidence="2">
    <location>
        <begin position="8"/>
        <end position="94"/>
    </location>
</feature>
<keyword evidence="3" id="KW-0808">Transferase</keyword>
<evidence type="ECO:0000259" key="2">
    <source>
        <dbReference type="PROSITE" id="PS51729"/>
    </source>
</evidence>
<dbReference type="PANTHER" id="PTHR31435:SF10">
    <property type="entry name" value="BSR4717 PROTEIN"/>
    <property type="match status" value="1"/>
</dbReference>
<evidence type="ECO:0000313" key="3">
    <source>
        <dbReference type="EMBL" id="WIX79399.1"/>
    </source>
</evidence>
<dbReference type="InterPro" id="IPR016181">
    <property type="entry name" value="Acyl_CoA_acyltransferase"/>
</dbReference>
<dbReference type="InterPro" id="IPR000182">
    <property type="entry name" value="GNAT_dom"/>
</dbReference>
<name>A0A9Y2IH81_9PSEU</name>
<keyword evidence="3" id="KW-0012">Acyltransferase</keyword>
<feature type="domain" description="N-acetyltransferase" evidence="1">
    <location>
        <begin position="1"/>
        <end position="103"/>
    </location>
</feature>
<dbReference type="Proteomes" id="UP001236014">
    <property type="component" value="Chromosome"/>
</dbReference>
<accession>A0A9Y2IH81</accession>
<dbReference type="EMBL" id="CP127294">
    <property type="protein sequence ID" value="WIX79399.1"/>
    <property type="molecule type" value="Genomic_DNA"/>
</dbReference>
<dbReference type="RefSeq" id="WP_285970088.1">
    <property type="nucleotide sequence ID" value="NZ_CP127294.1"/>
</dbReference>
<keyword evidence="4" id="KW-1185">Reference proteome</keyword>
<dbReference type="EC" id="2.3.1.-" evidence="3"/>
<evidence type="ECO:0000259" key="1">
    <source>
        <dbReference type="PROSITE" id="PS51186"/>
    </source>
</evidence>
<dbReference type="AlphaFoldDB" id="A0A9Y2IH81"/>
<dbReference type="PANTHER" id="PTHR31435">
    <property type="entry name" value="PROTEIN NATD1"/>
    <property type="match status" value="1"/>
</dbReference>
<protein>
    <submittedName>
        <fullName evidence="3">GNAT family N-acetyltransferase</fullName>
        <ecNumber evidence="3">2.3.1.-</ecNumber>
    </submittedName>
</protein>
<gene>
    <name evidence="3" type="ORF">QRX50_00855</name>
</gene>
<dbReference type="PROSITE" id="PS51186">
    <property type="entry name" value="GNAT"/>
    <property type="match status" value="1"/>
</dbReference>
<dbReference type="InterPro" id="IPR031165">
    <property type="entry name" value="GNAT_YJDJ"/>
</dbReference>
<dbReference type="SUPFAM" id="SSF55729">
    <property type="entry name" value="Acyl-CoA N-acyltransferases (Nat)"/>
    <property type="match status" value="1"/>
</dbReference>
<evidence type="ECO:0000313" key="4">
    <source>
        <dbReference type="Proteomes" id="UP001236014"/>
    </source>
</evidence>
<sequence length="103" mass="11437">MSDETRVVRNDEKHRYEVYADDQLAGFTQYLLRGDQTVFTHTEIDKAFGGRGLGTTLATHALDDVVANGGVIVPVCPFIAAFLRKHTGYEEHVRWPEGTSAAQ</sequence>
<dbReference type="KEGG" id="acab:QRX50_00855"/>
<proteinExistence type="predicted"/>
<dbReference type="Pfam" id="PF14542">
    <property type="entry name" value="Acetyltransf_CG"/>
    <property type="match status" value="1"/>
</dbReference>